<dbReference type="Proteomes" id="UP000292957">
    <property type="component" value="Unassembled WGS sequence"/>
</dbReference>
<proteinExistence type="predicted"/>
<feature type="region of interest" description="Disordered" evidence="1">
    <location>
        <begin position="1"/>
        <end position="22"/>
    </location>
</feature>
<protein>
    <submittedName>
        <fullName evidence="2">Uncharacterized protein</fullName>
    </submittedName>
</protein>
<organism evidence="2">
    <name type="scientific">Dichomitus squalens</name>
    <dbReference type="NCBI Taxonomy" id="114155"/>
    <lineage>
        <taxon>Eukaryota</taxon>
        <taxon>Fungi</taxon>
        <taxon>Dikarya</taxon>
        <taxon>Basidiomycota</taxon>
        <taxon>Agaricomycotina</taxon>
        <taxon>Agaricomycetes</taxon>
        <taxon>Polyporales</taxon>
        <taxon>Polyporaceae</taxon>
        <taxon>Dichomitus</taxon>
    </lineage>
</organism>
<evidence type="ECO:0000313" key="2">
    <source>
        <dbReference type="EMBL" id="TBU22002.1"/>
    </source>
</evidence>
<dbReference type="AlphaFoldDB" id="A0A4Q9M814"/>
<gene>
    <name evidence="2" type="ORF">BD311DRAFT_170545</name>
</gene>
<dbReference type="EMBL" id="ML143563">
    <property type="protein sequence ID" value="TBU22002.1"/>
    <property type="molecule type" value="Genomic_DNA"/>
</dbReference>
<sequence length="71" mass="7875">MEQWNSGSEWHPITASWRPQASRRPAILVSAEEQCRISQAGHMVALLCSPLALIWADNSTGSPAERYTPIL</sequence>
<accession>A0A4Q9M814</accession>
<reference evidence="2" key="1">
    <citation type="submission" date="2019-01" db="EMBL/GenBank/DDBJ databases">
        <title>Draft genome sequences of three monokaryotic isolates of the white-rot basidiomycete fungus Dichomitus squalens.</title>
        <authorList>
            <consortium name="DOE Joint Genome Institute"/>
            <person name="Lopez S.C."/>
            <person name="Andreopoulos B."/>
            <person name="Pangilinan J."/>
            <person name="Lipzen A."/>
            <person name="Riley R."/>
            <person name="Ahrendt S."/>
            <person name="Ng V."/>
            <person name="Barry K."/>
            <person name="Daum C."/>
            <person name="Grigoriev I.V."/>
            <person name="Hilden K.S."/>
            <person name="Makela M.R."/>
            <person name="de Vries R.P."/>
        </authorList>
    </citation>
    <scope>NUCLEOTIDE SEQUENCE [LARGE SCALE GENOMIC DNA]</scope>
    <source>
        <strain evidence="2">OM18370.1</strain>
    </source>
</reference>
<name>A0A4Q9M814_9APHY</name>
<evidence type="ECO:0000256" key="1">
    <source>
        <dbReference type="SAM" id="MobiDB-lite"/>
    </source>
</evidence>